<evidence type="ECO:0000313" key="3">
    <source>
        <dbReference type="EMBL" id="RZU64591.1"/>
    </source>
</evidence>
<dbReference type="PANTHER" id="PTHR31126">
    <property type="entry name" value="TYROSINE-PROTEIN PHOSPHATASE"/>
    <property type="match status" value="1"/>
</dbReference>
<evidence type="ECO:0000256" key="1">
    <source>
        <dbReference type="ARBA" id="ARBA00009580"/>
    </source>
</evidence>
<dbReference type="InterPro" id="IPR016130">
    <property type="entry name" value="Tyr_Pase_AS"/>
</dbReference>
<dbReference type="Gene3D" id="3.90.190.10">
    <property type="entry name" value="Protein tyrosine phosphatase superfamily"/>
    <property type="match status" value="1"/>
</dbReference>
<dbReference type="PROSITE" id="PS00383">
    <property type="entry name" value="TYR_PHOSPHATASE_1"/>
    <property type="match status" value="1"/>
</dbReference>
<sequence length="246" mass="25748">MNPQTRIPVPGTFNFRDVGGYATPDGFVRSGKLFRSDGLSKLGSAGKAEMTRLGVRTVIDLRDDFEAEVMPDDLAGLDVEAVRLPVFEGSGASQGVAGVSLEALYEKILGQHSDVVVAALREIASTDNGVLVHCTAGKDRTGIVVALALLVAGVDRSVVLADYARSQTNLDGEWLDGMLALMAAHGVEATPELRVLMGGSPPEALDGALRFIEDAHGSVTQYLLDSGMSLNDLAALRSALVEPSAG</sequence>
<dbReference type="Pfam" id="PF13350">
    <property type="entry name" value="Y_phosphatase3"/>
    <property type="match status" value="1"/>
</dbReference>
<dbReference type="EMBL" id="SHLC01000001">
    <property type="protein sequence ID" value="RZU64591.1"/>
    <property type="molecule type" value="Genomic_DNA"/>
</dbReference>
<evidence type="ECO:0000313" key="4">
    <source>
        <dbReference type="Proteomes" id="UP000291483"/>
    </source>
</evidence>
<comment type="caution">
    <text evidence="3">The sequence shown here is derived from an EMBL/GenBank/DDBJ whole genome shotgun (WGS) entry which is preliminary data.</text>
</comment>
<dbReference type="InterPro" id="IPR029021">
    <property type="entry name" value="Prot-tyrosine_phosphatase-like"/>
</dbReference>
<name>A0A4Q8AKM6_9MICO</name>
<evidence type="ECO:0000259" key="2">
    <source>
        <dbReference type="PROSITE" id="PS50056"/>
    </source>
</evidence>
<dbReference type="AlphaFoldDB" id="A0A4Q8AKM6"/>
<dbReference type="PROSITE" id="PS50056">
    <property type="entry name" value="TYR_PHOSPHATASE_2"/>
    <property type="match status" value="1"/>
</dbReference>
<keyword evidence="4" id="KW-1185">Reference proteome</keyword>
<dbReference type="Proteomes" id="UP000291483">
    <property type="component" value="Unassembled WGS sequence"/>
</dbReference>
<feature type="domain" description="Tyrosine specific protein phosphatases" evidence="2">
    <location>
        <begin position="114"/>
        <end position="155"/>
    </location>
</feature>
<organism evidence="3 4">
    <name type="scientific">Microterricola gilva</name>
    <dbReference type="NCBI Taxonomy" id="393267"/>
    <lineage>
        <taxon>Bacteria</taxon>
        <taxon>Bacillati</taxon>
        <taxon>Actinomycetota</taxon>
        <taxon>Actinomycetes</taxon>
        <taxon>Micrococcales</taxon>
        <taxon>Microbacteriaceae</taxon>
        <taxon>Microterricola</taxon>
    </lineage>
</organism>
<dbReference type="PANTHER" id="PTHR31126:SF1">
    <property type="entry name" value="TYROSINE SPECIFIC PROTEIN PHOSPHATASES DOMAIN-CONTAINING PROTEIN"/>
    <property type="match status" value="1"/>
</dbReference>
<gene>
    <name evidence="3" type="ORF">EV379_0892</name>
</gene>
<proteinExistence type="inferred from homology"/>
<reference evidence="3 4" key="1">
    <citation type="submission" date="2019-02" db="EMBL/GenBank/DDBJ databases">
        <title>Sequencing the genomes of 1000 actinobacteria strains.</title>
        <authorList>
            <person name="Klenk H.-P."/>
        </authorList>
    </citation>
    <scope>NUCLEOTIDE SEQUENCE [LARGE SCALE GENOMIC DNA]</scope>
    <source>
        <strain evidence="3 4">DSM 18319</strain>
    </source>
</reference>
<dbReference type="InterPro" id="IPR000387">
    <property type="entry name" value="Tyr_Pase_dom"/>
</dbReference>
<dbReference type="OrthoDB" id="1188001at2"/>
<dbReference type="SUPFAM" id="SSF52799">
    <property type="entry name" value="(Phosphotyrosine protein) phosphatases II"/>
    <property type="match status" value="1"/>
</dbReference>
<accession>A0A4Q8AKM6</accession>
<dbReference type="GO" id="GO:0004721">
    <property type="term" value="F:phosphoprotein phosphatase activity"/>
    <property type="evidence" value="ECO:0007669"/>
    <property type="project" value="InterPro"/>
</dbReference>
<dbReference type="RefSeq" id="WP_130505064.1">
    <property type="nucleotide sequence ID" value="NZ_SHLC01000001.1"/>
</dbReference>
<protein>
    <submittedName>
        <fullName evidence="3">Protein-tyrosine phosphatase</fullName>
    </submittedName>
</protein>
<dbReference type="InterPro" id="IPR026893">
    <property type="entry name" value="Tyr/Ser_Pase_IphP-type"/>
</dbReference>
<comment type="similarity">
    <text evidence="1">Belongs to the protein-tyrosine phosphatase family.</text>
</comment>